<evidence type="ECO:0000313" key="1">
    <source>
        <dbReference type="EMBL" id="BAC06963.1"/>
    </source>
</evidence>
<organism evidence="1 3">
    <name type="scientific">Oryza sativa subsp. japonica</name>
    <name type="common">Rice</name>
    <dbReference type="NCBI Taxonomy" id="39947"/>
    <lineage>
        <taxon>Eukaryota</taxon>
        <taxon>Viridiplantae</taxon>
        <taxon>Streptophyta</taxon>
        <taxon>Embryophyta</taxon>
        <taxon>Tracheophyta</taxon>
        <taxon>Spermatophyta</taxon>
        <taxon>Magnoliopsida</taxon>
        <taxon>Liliopsida</taxon>
        <taxon>Poales</taxon>
        <taxon>Poaceae</taxon>
        <taxon>BOP clade</taxon>
        <taxon>Oryzoideae</taxon>
        <taxon>Oryzeae</taxon>
        <taxon>Oryzinae</taxon>
        <taxon>Oryza</taxon>
        <taxon>Oryza sativa</taxon>
    </lineage>
</organism>
<reference evidence="3" key="4">
    <citation type="journal article" date="2008" name="Nucleic Acids Res.">
        <title>The rice annotation project database (RAP-DB): 2008 update.</title>
        <authorList>
            <consortium name="The rice annotation project (RAP)"/>
        </authorList>
    </citation>
    <scope>GENOME REANNOTATION</scope>
    <source>
        <strain evidence="3">cv. Nipponbare</strain>
    </source>
</reference>
<evidence type="ECO:0000313" key="3">
    <source>
        <dbReference type="Proteomes" id="UP000000763"/>
    </source>
</evidence>
<name>Q8L4M4_ORYSJ</name>
<reference evidence="3" key="3">
    <citation type="journal article" date="2005" name="Nature">
        <title>The map-based sequence of the rice genome.</title>
        <authorList>
            <consortium name="International rice genome sequencing project (IRGSP)"/>
            <person name="Matsumoto T."/>
            <person name="Wu J."/>
            <person name="Kanamori H."/>
            <person name="Katayose Y."/>
            <person name="Fujisawa M."/>
            <person name="Namiki N."/>
            <person name="Mizuno H."/>
            <person name="Yamamoto K."/>
            <person name="Antonio B.A."/>
            <person name="Baba T."/>
            <person name="Sakata K."/>
            <person name="Nagamura Y."/>
            <person name="Aoki H."/>
            <person name="Arikawa K."/>
            <person name="Arita K."/>
            <person name="Bito T."/>
            <person name="Chiden Y."/>
            <person name="Fujitsuka N."/>
            <person name="Fukunaka R."/>
            <person name="Hamada M."/>
            <person name="Harada C."/>
            <person name="Hayashi A."/>
            <person name="Hijishita S."/>
            <person name="Honda M."/>
            <person name="Hosokawa S."/>
            <person name="Ichikawa Y."/>
            <person name="Idonuma A."/>
            <person name="Iijima M."/>
            <person name="Ikeda M."/>
            <person name="Ikeno M."/>
            <person name="Ito K."/>
            <person name="Ito S."/>
            <person name="Ito T."/>
            <person name="Ito Y."/>
            <person name="Ito Y."/>
            <person name="Iwabuchi A."/>
            <person name="Kamiya K."/>
            <person name="Karasawa W."/>
            <person name="Kurita K."/>
            <person name="Katagiri S."/>
            <person name="Kikuta A."/>
            <person name="Kobayashi H."/>
            <person name="Kobayashi N."/>
            <person name="Machita K."/>
            <person name="Maehara T."/>
            <person name="Masukawa M."/>
            <person name="Mizubayashi T."/>
            <person name="Mukai Y."/>
            <person name="Nagasaki H."/>
            <person name="Nagata Y."/>
            <person name="Naito S."/>
            <person name="Nakashima M."/>
            <person name="Nakama Y."/>
            <person name="Nakamichi Y."/>
            <person name="Nakamura M."/>
            <person name="Meguro A."/>
            <person name="Negishi M."/>
            <person name="Ohta I."/>
            <person name="Ohta T."/>
            <person name="Okamoto M."/>
            <person name="Ono N."/>
            <person name="Saji S."/>
            <person name="Sakaguchi M."/>
            <person name="Sakai K."/>
            <person name="Shibata M."/>
            <person name="Shimokawa T."/>
            <person name="Song J."/>
            <person name="Takazaki Y."/>
            <person name="Terasawa K."/>
            <person name="Tsugane M."/>
            <person name="Tsuji K."/>
            <person name="Ueda S."/>
            <person name="Waki K."/>
            <person name="Yamagata H."/>
            <person name="Yamamoto M."/>
            <person name="Yamamoto S."/>
            <person name="Yamane H."/>
            <person name="Yoshiki S."/>
            <person name="Yoshihara R."/>
            <person name="Yukawa K."/>
            <person name="Zhong H."/>
            <person name="Yano M."/>
            <person name="Yuan Q."/>
            <person name="Ouyang S."/>
            <person name="Liu J."/>
            <person name="Jones K.M."/>
            <person name="Gansberger K."/>
            <person name="Moffat K."/>
            <person name="Hill J."/>
            <person name="Bera J."/>
            <person name="Fadrosh D."/>
            <person name="Jin S."/>
            <person name="Johri S."/>
            <person name="Kim M."/>
            <person name="Overton L."/>
            <person name="Reardon M."/>
            <person name="Tsitrin T."/>
            <person name="Vuong H."/>
            <person name="Weaver B."/>
            <person name="Ciecko A."/>
            <person name="Tallon L."/>
            <person name="Jackson J."/>
            <person name="Pai G."/>
            <person name="Aken S.V."/>
            <person name="Utterback T."/>
            <person name="Reidmuller S."/>
            <person name="Feldblyum T."/>
            <person name="Hsiao J."/>
            <person name="Zismann V."/>
            <person name="Iobst S."/>
            <person name="de Vazeille A.R."/>
            <person name="Buell C.R."/>
            <person name="Ying K."/>
            <person name="Li Y."/>
            <person name="Lu T."/>
            <person name="Huang Y."/>
            <person name="Zhao Q."/>
            <person name="Feng Q."/>
            <person name="Zhang L."/>
            <person name="Zhu J."/>
            <person name="Weng Q."/>
            <person name="Mu J."/>
            <person name="Lu Y."/>
            <person name="Fan D."/>
            <person name="Liu Y."/>
            <person name="Guan J."/>
            <person name="Zhang Y."/>
            <person name="Yu S."/>
            <person name="Liu X."/>
            <person name="Zhang Y."/>
            <person name="Hong G."/>
            <person name="Han B."/>
            <person name="Choisne N."/>
            <person name="Demange N."/>
            <person name="Orjeda G."/>
            <person name="Samain S."/>
            <person name="Cattolico L."/>
            <person name="Pelletier E."/>
            <person name="Couloux A."/>
            <person name="Segurens B."/>
            <person name="Wincker P."/>
            <person name="D'Hont A."/>
            <person name="Scarpelli C."/>
            <person name="Weissenbach J."/>
            <person name="Salanoubat M."/>
            <person name="Quetier F."/>
            <person name="Yu Y."/>
            <person name="Kim H.R."/>
            <person name="Rambo T."/>
            <person name="Currie J."/>
            <person name="Collura K."/>
            <person name="Luo M."/>
            <person name="Yang T."/>
            <person name="Ammiraju J.S.S."/>
            <person name="Engler F."/>
            <person name="Soderlund C."/>
            <person name="Wing R.A."/>
            <person name="Palmer L.E."/>
            <person name="de la Bastide M."/>
            <person name="Spiegel L."/>
            <person name="Nascimento L."/>
            <person name="Zutavern T."/>
            <person name="O'Shaughnessy A."/>
            <person name="Dike S."/>
            <person name="Dedhia N."/>
            <person name="Preston R."/>
            <person name="Balija V."/>
            <person name="McCombie W.R."/>
            <person name="Chow T."/>
            <person name="Chen H."/>
            <person name="Chung M."/>
            <person name="Chen C."/>
            <person name="Shaw J."/>
            <person name="Wu H."/>
            <person name="Hsiao K."/>
            <person name="Chao Y."/>
            <person name="Chu M."/>
            <person name="Cheng C."/>
            <person name="Hour A."/>
            <person name="Lee P."/>
            <person name="Lin S."/>
            <person name="Lin Y."/>
            <person name="Liou J."/>
            <person name="Liu S."/>
            <person name="Hsing Y."/>
            <person name="Raghuvanshi S."/>
            <person name="Mohanty A."/>
            <person name="Bharti A.K."/>
            <person name="Gaur A."/>
            <person name="Gupta V."/>
            <person name="Kumar D."/>
            <person name="Ravi V."/>
            <person name="Vij S."/>
            <person name="Kapur A."/>
            <person name="Khurana P."/>
            <person name="Khurana P."/>
            <person name="Khurana J.P."/>
            <person name="Tyagi A.K."/>
            <person name="Gaikwad K."/>
            <person name="Singh A."/>
            <person name="Dalal V."/>
            <person name="Srivastava S."/>
            <person name="Dixit A."/>
            <person name="Pal A.K."/>
            <person name="Ghazi I.A."/>
            <person name="Yadav M."/>
            <person name="Pandit A."/>
            <person name="Bhargava A."/>
            <person name="Sureshbabu K."/>
            <person name="Batra K."/>
            <person name="Sharma T.R."/>
            <person name="Mohapatra T."/>
            <person name="Singh N.K."/>
            <person name="Messing J."/>
            <person name="Nelson A.B."/>
            <person name="Fuks G."/>
            <person name="Kavchok S."/>
            <person name="Keizer G."/>
            <person name="Linton E."/>
            <person name="Llaca V."/>
            <person name="Song R."/>
            <person name="Tanyolac B."/>
            <person name="Young S."/>
            <person name="Ho-Il K."/>
            <person name="Hahn J.H."/>
            <person name="Sangsakoo G."/>
            <person name="Vanavichit A."/>
            <person name="de Mattos Luiz.A.T."/>
            <person name="Zimmer P.D."/>
            <person name="Malone G."/>
            <person name="Dellagostin O."/>
            <person name="de Oliveira A.C."/>
            <person name="Bevan M."/>
            <person name="Bancroft I."/>
            <person name="Minx P."/>
            <person name="Cordum H."/>
            <person name="Wilson R."/>
            <person name="Cheng Z."/>
            <person name="Jin W."/>
            <person name="Jiang J."/>
            <person name="Leong S.A."/>
            <person name="Iwama H."/>
            <person name="Gojobori T."/>
            <person name="Itoh T."/>
            <person name="Niimura Y."/>
            <person name="Fujii Y."/>
            <person name="Habara T."/>
            <person name="Sakai H."/>
            <person name="Sato Y."/>
            <person name="Wilson G."/>
            <person name="Kumar K."/>
            <person name="McCouch S."/>
            <person name="Juretic N."/>
            <person name="Hoen D."/>
            <person name="Wright S."/>
            <person name="Bruskiewich R."/>
            <person name="Bureau T."/>
            <person name="Miyao A."/>
            <person name="Hirochika H."/>
            <person name="Nishikawa T."/>
            <person name="Kadowaki K."/>
            <person name="Sugiura M."/>
            <person name="Burr B."/>
            <person name="Sasaki T."/>
        </authorList>
    </citation>
    <scope>NUCLEOTIDE SEQUENCE [LARGE SCALE GENOMIC DNA]</scope>
    <source>
        <strain evidence="3">cv. Nipponbare</strain>
    </source>
</reference>
<dbReference type="Proteomes" id="UP000000763">
    <property type="component" value="Chromosome 7"/>
</dbReference>
<accession>Q8L4M4</accession>
<dbReference type="EMBL" id="AP004347">
    <property type="protein sequence ID" value="BAD30669.1"/>
    <property type="molecule type" value="Genomic_DNA"/>
</dbReference>
<protein>
    <submittedName>
        <fullName evidence="1">Uncharacterized protein</fullName>
    </submittedName>
</protein>
<evidence type="ECO:0000313" key="2">
    <source>
        <dbReference type="EMBL" id="BAD30669.1"/>
    </source>
</evidence>
<reference evidence="2" key="2">
    <citation type="submission" date="2001-11" db="EMBL/GenBank/DDBJ databases">
        <title>Oryza sativa nipponbare(GA3) genomic DNA, chromosome 7, PAC clone:P0675B10.</title>
        <authorList>
            <person name="Sasaki T."/>
            <person name="Matsumoto T."/>
            <person name="Yamamoto K."/>
        </authorList>
    </citation>
    <scope>NUCLEOTIDE SEQUENCE</scope>
</reference>
<dbReference type="AlphaFoldDB" id="Q8L4M4"/>
<gene>
    <name evidence="1" type="primary">OJ1103_E04.126</name>
    <name evidence="2" type="synonym">P0675B10.116</name>
</gene>
<proteinExistence type="predicted"/>
<sequence length="71" mass="7768">MCAVKFCFLRCDGVHRSPSVASPSADRLRNIGMEEGPPMHLRPWPAKQLHALLVASVKIAYHSSSSKSYGS</sequence>
<dbReference type="EMBL" id="AP003806">
    <property type="protein sequence ID" value="BAC06963.1"/>
    <property type="molecule type" value="Genomic_DNA"/>
</dbReference>
<reference evidence="1" key="1">
    <citation type="submission" date="2001-07" db="EMBL/GenBank/DDBJ databases">
        <title>Oryza sativa nipponbare(GA3) genomic DNA, chromosome 7, BAC clone:OJ1103_E04.</title>
        <authorList>
            <person name="Sasaki T."/>
            <person name="Matsumoto T."/>
            <person name="Yamamoto K."/>
        </authorList>
    </citation>
    <scope>NUCLEOTIDE SEQUENCE</scope>
</reference>